<dbReference type="Proteomes" id="UP000516361">
    <property type="component" value="Chromosome"/>
</dbReference>
<evidence type="ECO:0000313" key="4">
    <source>
        <dbReference type="Proteomes" id="UP000516361"/>
    </source>
</evidence>
<dbReference type="PANTHER" id="PTHR31423">
    <property type="entry name" value="YBAK DOMAIN-CONTAINING PROTEIN"/>
    <property type="match status" value="1"/>
</dbReference>
<evidence type="ECO:0000313" key="3">
    <source>
        <dbReference type="EMBL" id="BBE31021.1"/>
    </source>
</evidence>
<dbReference type="Pfam" id="PF04073">
    <property type="entry name" value="tRNA_edit"/>
    <property type="match status" value="1"/>
</dbReference>
<dbReference type="Gene3D" id="3.90.960.10">
    <property type="entry name" value="YbaK/aminoacyl-tRNA synthetase-associated domain"/>
    <property type="match status" value="1"/>
</dbReference>
<accession>A0A7G1G3X0</accession>
<organism evidence="3 4">
    <name type="scientific">Tepiditoga spiralis</name>
    <dbReference type="NCBI Taxonomy" id="2108365"/>
    <lineage>
        <taxon>Bacteria</taxon>
        <taxon>Thermotogati</taxon>
        <taxon>Thermotogota</taxon>
        <taxon>Thermotogae</taxon>
        <taxon>Petrotogales</taxon>
        <taxon>Petrotogaceae</taxon>
        <taxon>Tepiditoga</taxon>
    </lineage>
</organism>
<dbReference type="InterPro" id="IPR040285">
    <property type="entry name" value="ProX/PRXD1"/>
</dbReference>
<name>A0A7G1G3X0_9BACT</name>
<dbReference type="RefSeq" id="WP_190613324.1">
    <property type="nucleotide sequence ID" value="NZ_AP018712.1"/>
</dbReference>
<dbReference type="InParanoid" id="A0A7G1G3X0"/>
<dbReference type="GO" id="GO:0002161">
    <property type="term" value="F:aminoacyl-tRNA deacylase activity"/>
    <property type="evidence" value="ECO:0007669"/>
    <property type="project" value="InterPro"/>
</dbReference>
<protein>
    <recommendedName>
        <fullName evidence="2">YbaK/aminoacyl-tRNA synthetase-associated domain-containing protein</fullName>
    </recommendedName>
</protein>
<dbReference type="EMBL" id="AP018712">
    <property type="protein sequence ID" value="BBE31021.1"/>
    <property type="molecule type" value="Genomic_DNA"/>
</dbReference>
<dbReference type="KEGG" id="ocy:OSSY52_11620"/>
<reference evidence="3 4" key="1">
    <citation type="submission" date="2018-06" db="EMBL/GenBank/DDBJ databases">
        <title>Genome sequencing of Oceanotoga sp. sy52.</title>
        <authorList>
            <person name="Mori K."/>
        </authorList>
    </citation>
    <scope>NUCLEOTIDE SEQUENCE [LARGE SCALE GENOMIC DNA]</scope>
    <source>
        <strain evidence="4">sy52</strain>
    </source>
</reference>
<keyword evidence="4" id="KW-1185">Reference proteome</keyword>
<evidence type="ECO:0000259" key="2">
    <source>
        <dbReference type="Pfam" id="PF04073"/>
    </source>
</evidence>
<dbReference type="PANTHER" id="PTHR31423:SF3">
    <property type="entry name" value="PROLYL-TRNA SYNTHETASE ASSOCIATED DOMAIN-CONTAINING PROTEIN 1-RELATED"/>
    <property type="match status" value="1"/>
</dbReference>
<comment type="similarity">
    <text evidence="1">Belongs to the PRORSD1 family.</text>
</comment>
<dbReference type="InterPro" id="IPR036754">
    <property type="entry name" value="YbaK/aa-tRNA-synt-asso_dom_sf"/>
</dbReference>
<evidence type="ECO:0000256" key="1">
    <source>
        <dbReference type="ARBA" id="ARBA00010201"/>
    </source>
</evidence>
<proteinExistence type="inferred from homology"/>
<dbReference type="InterPro" id="IPR007214">
    <property type="entry name" value="YbaK/aa-tRNA-synth-assoc-dom"/>
</dbReference>
<feature type="domain" description="YbaK/aminoacyl-tRNA synthetase-associated" evidence="2">
    <location>
        <begin position="21"/>
        <end position="147"/>
    </location>
</feature>
<dbReference type="SUPFAM" id="SSF55826">
    <property type="entry name" value="YbaK/ProRS associated domain"/>
    <property type="match status" value="1"/>
</dbReference>
<dbReference type="AlphaFoldDB" id="A0A7G1G3X0"/>
<gene>
    <name evidence="3" type="ORF">OSSY52_11620</name>
</gene>
<sequence>MDIYEILKELNINYKKYDYDKNAKTCEEITNLLPKDMPGVRTKNLLLKIKKKDEYIMVMVDENKKVDLKKLSKKLQVKNLSFASEAQLKELFDIELGSLSYIAFLNYKKDNFKVIIDKEMWESNEEFDSHPNKLGTVLLLKKEDIIKIFKHAKVFPEYMEFEGK</sequence>